<feature type="region of interest" description="Disordered" evidence="1">
    <location>
        <begin position="303"/>
        <end position="356"/>
    </location>
</feature>
<organism evidence="3 4">
    <name type="scientific">Caenorhabditis briggsae</name>
    <dbReference type="NCBI Taxonomy" id="6238"/>
    <lineage>
        <taxon>Eukaryota</taxon>
        <taxon>Metazoa</taxon>
        <taxon>Ecdysozoa</taxon>
        <taxon>Nematoda</taxon>
        <taxon>Chromadorea</taxon>
        <taxon>Rhabditida</taxon>
        <taxon>Rhabditina</taxon>
        <taxon>Rhabditomorpha</taxon>
        <taxon>Rhabditoidea</taxon>
        <taxon>Rhabditidae</taxon>
        <taxon>Peloderinae</taxon>
        <taxon>Caenorhabditis</taxon>
    </lineage>
</organism>
<name>A0AAE9DII0_CAEBR</name>
<feature type="region of interest" description="Disordered" evidence="1">
    <location>
        <begin position="167"/>
        <end position="201"/>
    </location>
</feature>
<dbReference type="EMBL" id="CP090892">
    <property type="protein sequence ID" value="ULU04693.1"/>
    <property type="molecule type" value="Genomic_DNA"/>
</dbReference>
<reference evidence="3 4" key="1">
    <citation type="submission" date="2022-05" db="EMBL/GenBank/DDBJ databases">
        <title>Chromosome-level reference genomes for two strains of Caenorhabditis briggsae: an improved platform for comparative genomics.</title>
        <authorList>
            <person name="Stevens L."/>
            <person name="Andersen E.C."/>
        </authorList>
    </citation>
    <scope>NUCLEOTIDE SEQUENCE [LARGE SCALE GENOMIC DNA]</scope>
    <source>
        <strain evidence="3">QX1410_ONT</strain>
        <tissue evidence="3">Whole-organism</tissue>
    </source>
</reference>
<feature type="compositionally biased region" description="Acidic residues" evidence="1">
    <location>
        <begin position="315"/>
        <end position="356"/>
    </location>
</feature>
<protein>
    <submittedName>
        <fullName evidence="3">Uncharacterized protein</fullName>
    </submittedName>
</protein>
<accession>A0AAE9DII0</accession>
<feature type="compositionally biased region" description="Polar residues" evidence="1">
    <location>
        <begin position="305"/>
        <end position="314"/>
    </location>
</feature>
<evidence type="ECO:0000313" key="3">
    <source>
        <dbReference type="EMBL" id="ULU04693.1"/>
    </source>
</evidence>
<feature type="compositionally biased region" description="Acidic residues" evidence="1">
    <location>
        <begin position="192"/>
        <end position="201"/>
    </location>
</feature>
<evidence type="ECO:0000256" key="1">
    <source>
        <dbReference type="SAM" id="MobiDB-lite"/>
    </source>
</evidence>
<keyword evidence="2" id="KW-0732">Signal</keyword>
<gene>
    <name evidence="3" type="ORF">L3Y34_017453</name>
</gene>
<dbReference type="AlphaFoldDB" id="A0AAE9DII0"/>
<evidence type="ECO:0000313" key="4">
    <source>
        <dbReference type="Proteomes" id="UP000827892"/>
    </source>
</evidence>
<evidence type="ECO:0000256" key="2">
    <source>
        <dbReference type="SAM" id="SignalP"/>
    </source>
</evidence>
<dbReference type="Proteomes" id="UP000827892">
    <property type="component" value="Chromosome II"/>
</dbReference>
<proteinExistence type="predicted"/>
<feature type="chain" id="PRO_5042132870" evidence="2">
    <location>
        <begin position="17"/>
        <end position="521"/>
    </location>
</feature>
<feature type="signal peptide" evidence="2">
    <location>
        <begin position="1"/>
        <end position="16"/>
    </location>
</feature>
<sequence length="521" mass="57911">MKILLVLLFLFSVVLALNSRACANNPKNPECGFEFVNLNRSPKSMDPPAIPDVISERIKKFCETDPSYDFCKDLGLGKDKKMFQGKSGNMTSVNFSPQKYAIKGEEEEKEDMLEKIENAGKAGKKIDCETSPEHPGCQRNIYLDAFIAWKIGKDCEVDPSGQFCPKTLGRGCSTSSESEESSSSESSSSESQEIDEYDELDSPEVIIEGSEGDVTPSESSETEVPAFLRLLWAFLNEMGHHGASVSSESSSEENVEPHIPRILSTELVEKFMELILQNLDRFKNMTPSERLAELLRLALEGSRKPASTTMSTEDVTLEESPESGSEDDSEDTTSSESDYEPSENDEESTSSSEDAELDDGAQKLLALLERIFQSIGTAPESNTSSPEGTEYDDGAQNFLDLLQRIFESIRNAPESTTSSPESSSTTSSPFDYERAFKYVAPLYKEALEGWSLARQNLKKCQEALESSESQDIYVGSQDEQNIDEQLLDELEGKKPIATFSGIVSEGRRRRQMLSFLNYKFY</sequence>